<gene>
    <name evidence="1" type="ORF">V6N11_033803</name>
</gene>
<organism evidence="1 2">
    <name type="scientific">Hibiscus sabdariffa</name>
    <name type="common">roselle</name>
    <dbReference type="NCBI Taxonomy" id="183260"/>
    <lineage>
        <taxon>Eukaryota</taxon>
        <taxon>Viridiplantae</taxon>
        <taxon>Streptophyta</taxon>
        <taxon>Embryophyta</taxon>
        <taxon>Tracheophyta</taxon>
        <taxon>Spermatophyta</taxon>
        <taxon>Magnoliopsida</taxon>
        <taxon>eudicotyledons</taxon>
        <taxon>Gunneridae</taxon>
        <taxon>Pentapetalae</taxon>
        <taxon>rosids</taxon>
        <taxon>malvids</taxon>
        <taxon>Malvales</taxon>
        <taxon>Malvaceae</taxon>
        <taxon>Malvoideae</taxon>
        <taxon>Hibiscus</taxon>
    </lineage>
</organism>
<dbReference type="Proteomes" id="UP001396334">
    <property type="component" value="Unassembled WGS sequence"/>
</dbReference>
<reference evidence="1 2" key="1">
    <citation type="journal article" date="2024" name="G3 (Bethesda)">
        <title>Genome assembly of Hibiscus sabdariffa L. provides insights into metabolisms of medicinal natural products.</title>
        <authorList>
            <person name="Kim T."/>
        </authorList>
    </citation>
    <scope>NUCLEOTIDE SEQUENCE [LARGE SCALE GENOMIC DNA]</scope>
    <source>
        <strain evidence="1">TK-2024</strain>
        <tissue evidence="1">Old leaves</tissue>
    </source>
</reference>
<keyword evidence="2" id="KW-1185">Reference proteome</keyword>
<proteinExistence type="predicted"/>
<comment type="caution">
    <text evidence="1">The sequence shown here is derived from an EMBL/GenBank/DDBJ whole genome shotgun (WGS) entry which is preliminary data.</text>
</comment>
<name>A0ABR2S151_9ROSI</name>
<accession>A0ABR2S151</accession>
<evidence type="ECO:0000313" key="2">
    <source>
        <dbReference type="Proteomes" id="UP001396334"/>
    </source>
</evidence>
<dbReference type="EMBL" id="JBBPBN010000018">
    <property type="protein sequence ID" value="KAK9018756.1"/>
    <property type="molecule type" value="Genomic_DNA"/>
</dbReference>
<evidence type="ECO:0000313" key="1">
    <source>
        <dbReference type="EMBL" id="KAK9018756.1"/>
    </source>
</evidence>
<sequence length="106" mass="11867">MSILVFVSCFVSLNGDVYCWYRGRIDGDKEPNALLVLSPDCGSLWFGSKAIIYVSIWVFYFITQLGSGNRNGLSYLNVNSALALWNCSLHLCIIVKDEGLSVSWFD</sequence>
<protein>
    <submittedName>
        <fullName evidence="1">Uncharacterized protein</fullName>
    </submittedName>
</protein>